<accession>A0AAE0TYT4</accession>
<gene>
    <name evidence="1" type="ORF">B0T24DRAFT_88341</name>
</gene>
<name>A0AAE0TYT4_9PEZI</name>
<reference evidence="1" key="1">
    <citation type="journal article" date="2023" name="Mol. Phylogenet. Evol.">
        <title>Genome-scale phylogeny and comparative genomics of the fungal order Sordariales.</title>
        <authorList>
            <person name="Hensen N."/>
            <person name="Bonometti L."/>
            <person name="Westerberg I."/>
            <person name="Brannstrom I.O."/>
            <person name="Guillou S."/>
            <person name="Cros-Aarteil S."/>
            <person name="Calhoun S."/>
            <person name="Haridas S."/>
            <person name="Kuo A."/>
            <person name="Mondo S."/>
            <person name="Pangilinan J."/>
            <person name="Riley R."/>
            <person name="LaButti K."/>
            <person name="Andreopoulos B."/>
            <person name="Lipzen A."/>
            <person name="Chen C."/>
            <person name="Yan M."/>
            <person name="Daum C."/>
            <person name="Ng V."/>
            <person name="Clum A."/>
            <person name="Steindorff A."/>
            <person name="Ohm R.A."/>
            <person name="Martin F."/>
            <person name="Silar P."/>
            <person name="Natvig D.O."/>
            <person name="Lalanne C."/>
            <person name="Gautier V."/>
            <person name="Ament-Velasquez S.L."/>
            <person name="Kruys A."/>
            <person name="Hutchinson M.I."/>
            <person name="Powell A.J."/>
            <person name="Barry K."/>
            <person name="Miller A.N."/>
            <person name="Grigoriev I.V."/>
            <person name="Debuchy R."/>
            <person name="Gladieux P."/>
            <person name="Hiltunen Thoren M."/>
            <person name="Johannesson H."/>
        </authorList>
    </citation>
    <scope>NUCLEOTIDE SEQUENCE</scope>
    <source>
        <strain evidence="1">CBS 958.72</strain>
    </source>
</reference>
<organism evidence="1 2">
    <name type="scientific">Lasiosphaeria ovina</name>
    <dbReference type="NCBI Taxonomy" id="92902"/>
    <lineage>
        <taxon>Eukaryota</taxon>
        <taxon>Fungi</taxon>
        <taxon>Dikarya</taxon>
        <taxon>Ascomycota</taxon>
        <taxon>Pezizomycotina</taxon>
        <taxon>Sordariomycetes</taxon>
        <taxon>Sordariomycetidae</taxon>
        <taxon>Sordariales</taxon>
        <taxon>Lasiosphaeriaceae</taxon>
        <taxon>Lasiosphaeria</taxon>
    </lineage>
</organism>
<dbReference type="Proteomes" id="UP001287356">
    <property type="component" value="Unassembled WGS sequence"/>
</dbReference>
<evidence type="ECO:0000313" key="2">
    <source>
        <dbReference type="Proteomes" id="UP001287356"/>
    </source>
</evidence>
<keyword evidence="2" id="KW-1185">Reference proteome</keyword>
<sequence>MTFAGGMVPRAFLWDACQPKMWGPDGNVLLLKSALPGALENTQRCEEAIQQLLKARAIHASSTNSQELFSVDPVFVSHVMKIEPSGSKERTQALMAMFYAFPKDSHLDPAFFTSKGLLMIPVLRFLLPSLWLEFPPPARPILELAFETFLSASYFADYSWKREAARIAEQLAHLLRSPVHLARANFRKASLSRLYDYAGLQLRSLMTPTGIDARTNAWLGQLTLSAAQALIDKSAYTRDVAATLRDFCPLEPSRPSHQEGLILLDGEFLVTKSLRFEGRFEEAEESFKQVLARANELGSRISWKVSSHFGEVQSERGFCEKAIGMLEDDIAELEKYQPLEHGSGNRLRLALANCYLMNLLWTWKQECRPLATESIRLALEHFQLLDHAYLSGKPASFMAKHNQFVARSGLAMVHHIGNNFQEALAAWEEAEQVARTLCEEPGYAAMITLYSRSQIAYHLGVEEAEELNRRARELWELIGRR</sequence>
<dbReference type="Gene3D" id="1.25.40.10">
    <property type="entry name" value="Tetratricopeptide repeat domain"/>
    <property type="match status" value="1"/>
</dbReference>
<reference evidence="1" key="2">
    <citation type="submission" date="2023-06" db="EMBL/GenBank/DDBJ databases">
        <authorList>
            <consortium name="Lawrence Berkeley National Laboratory"/>
            <person name="Haridas S."/>
            <person name="Hensen N."/>
            <person name="Bonometti L."/>
            <person name="Westerberg I."/>
            <person name="Brannstrom I.O."/>
            <person name="Guillou S."/>
            <person name="Cros-Aarteil S."/>
            <person name="Calhoun S."/>
            <person name="Kuo A."/>
            <person name="Mondo S."/>
            <person name="Pangilinan J."/>
            <person name="Riley R."/>
            <person name="Labutti K."/>
            <person name="Andreopoulos B."/>
            <person name="Lipzen A."/>
            <person name="Chen C."/>
            <person name="Yanf M."/>
            <person name="Daum C."/>
            <person name="Ng V."/>
            <person name="Clum A."/>
            <person name="Steindorff A."/>
            <person name="Ohm R."/>
            <person name="Martin F."/>
            <person name="Silar P."/>
            <person name="Natvig D."/>
            <person name="Lalanne C."/>
            <person name="Gautier V."/>
            <person name="Ament-Velasquez S.L."/>
            <person name="Kruys A."/>
            <person name="Hutchinson M.I."/>
            <person name="Powell A.J."/>
            <person name="Barry K."/>
            <person name="Miller A.N."/>
            <person name="Grigoriev I.V."/>
            <person name="Debuchy R."/>
            <person name="Gladieux P."/>
            <person name="Thoren M.H."/>
            <person name="Johannesson H."/>
        </authorList>
    </citation>
    <scope>NUCLEOTIDE SEQUENCE</scope>
    <source>
        <strain evidence="1">CBS 958.72</strain>
    </source>
</reference>
<dbReference type="InterPro" id="IPR011990">
    <property type="entry name" value="TPR-like_helical_dom_sf"/>
</dbReference>
<comment type="caution">
    <text evidence="1">The sequence shown here is derived from an EMBL/GenBank/DDBJ whole genome shotgun (WGS) entry which is preliminary data.</text>
</comment>
<dbReference type="AlphaFoldDB" id="A0AAE0TYT4"/>
<proteinExistence type="predicted"/>
<evidence type="ECO:0000313" key="1">
    <source>
        <dbReference type="EMBL" id="KAK3384502.1"/>
    </source>
</evidence>
<dbReference type="EMBL" id="JAULSN010000001">
    <property type="protein sequence ID" value="KAK3384502.1"/>
    <property type="molecule type" value="Genomic_DNA"/>
</dbReference>
<dbReference type="SUPFAM" id="SSF48452">
    <property type="entry name" value="TPR-like"/>
    <property type="match status" value="1"/>
</dbReference>
<protein>
    <submittedName>
        <fullName evidence="1">Uncharacterized protein</fullName>
    </submittedName>
</protein>